<dbReference type="AlphaFoldDB" id="A0A176VUQ1"/>
<accession>A0A176VUQ1</accession>
<dbReference type="Proteomes" id="UP000077202">
    <property type="component" value="Unassembled WGS sequence"/>
</dbReference>
<reference evidence="11" key="1">
    <citation type="submission" date="2016-03" db="EMBL/GenBank/DDBJ databases">
        <title>Mechanisms controlling the formation of the plant cell surface in tip-growing cells are functionally conserved among land plants.</title>
        <authorList>
            <person name="Honkanen S."/>
            <person name="Jones V.A."/>
            <person name="Morieri G."/>
            <person name="Champion C."/>
            <person name="Hetherington A.J."/>
            <person name="Kelly S."/>
            <person name="Saint-Marcoux D."/>
            <person name="Proust H."/>
            <person name="Prescott H."/>
            <person name="Dolan L."/>
        </authorList>
    </citation>
    <scope>NUCLEOTIDE SEQUENCE [LARGE SCALE GENOMIC DNA]</scope>
    <source>
        <tissue evidence="11">Whole gametophyte</tissue>
    </source>
</reference>
<comment type="catalytic activity">
    <reaction evidence="1">
        <text>2 a phenolic donor + H2O2 = 2 a phenolic radical donor + 2 H2O</text>
        <dbReference type="Rhea" id="RHEA:56136"/>
        <dbReference type="ChEBI" id="CHEBI:15377"/>
        <dbReference type="ChEBI" id="CHEBI:16240"/>
        <dbReference type="ChEBI" id="CHEBI:139520"/>
        <dbReference type="ChEBI" id="CHEBI:139521"/>
        <dbReference type="EC" id="1.11.1.7"/>
    </reaction>
</comment>
<dbReference type="SUPFAM" id="SSF48113">
    <property type="entry name" value="Heme-dependent peroxidases"/>
    <property type="match status" value="1"/>
</dbReference>
<keyword evidence="12" id="KW-1185">Reference proteome</keyword>
<dbReference type="InterPro" id="IPR010255">
    <property type="entry name" value="Haem_peroxidase_sf"/>
</dbReference>
<keyword evidence="6 8" id="KW-0408">Iron</keyword>
<keyword evidence="3" id="KW-0575">Peroxidase</keyword>
<keyword evidence="5 8" id="KW-0479">Metal-binding</keyword>
<feature type="binding site" evidence="8">
    <location>
        <position position="14"/>
    </location>
    <ligand>
        <name>Ca(2+)</name>
        <dbReference type="ChEBI" id="CHEBI:29108"/>
        <label>1</label>
    </ligand>
</feature>
<evidence type="ECO:0000256" key="4">
    <source>
        <dbReference type="ARBA" id="ARBA00022617"/>
    </source>
</evidence>
<proteinExistence type="inferred from homology"/>
<keyword evidence="3" id="KW-0560">Oxidoreductase</keyword>
<sequence>MASASATGLNALLGCDGSVLLNSTATNQAEREAHVNFGLRGVPEIDQIKAALEQSCPGVVSCADILIMAACDATAKVGGPTWPVAMGRRDGVNSTSLMADSNLPFPALNFSVLGANFAAKGFNAREMITLSGAHTIGRTQCNGILPHIYNFNGKDDANDTDPTMNKQFAVFLKKQCPQGNRTNM</sequence>
<feature type="binding site" evidence="7">
    <location>
        <position position="104"/>
    </location>
    <ligand>
        <name>substrate</name>
    </ligand>
</feature>
<organism evidence="11 12">
    <name type="scientific">Marchantia polymorpha subsp. ruderalis</name>
    <dbReference type="NCBI Taxonomy" id="1480154"/>
    <lineage>
        <taxon>Eukaryota</taxon>
        <taxon>Viridiplantae</taxon>
        <taxon>Streptophyta</taxon>
        <taxon>Embryophyta</taxon>
        <taxon>Marchantiophyta</taxon>
        <taxon>Marchantiopsida</taxon>
        <taxon>Marchantiidae</taxon>
        <taxon>Marchantiales</taxon>
        <taxon>Marchantiaceae</taxon>
        <taxon>Marchantia</taxon>
    </lineage>
</organism>
<feature type="binding site" evidence="8">
    <location>
        <position position="30"/>
    </location>
    <ligand>
        <name>Ca(2+)</name>
        <dbReference type="ChEBI" id="CHEBI:29108"/>
        <label>1</label>
    </ligand>
</feature>
<feature type="binding site" evidence="8">
    <location>
        <position position="18"/>
    </location>
    <ligand>
        <name>Ca(2+)</name>
        <dbReference type="ChEBI" id="CHEBI:29108"/>
        <label>1</label>
    </ligand>
</feature>
<dbReference type="PROSITE" id="PS00435">
    <property type="entry name" value="PEROXIDASE_1"/>
    <property type="match status" value="1"/>
</dbReference>
<dbReference type="GO" id="GO:0046872">
    <property type="term" value="F:metal ion binding"/>
    <property type="evidence" value="ECO:0007669"/>
    <property type="project" value="UniProtKB-KW"/>
</dbReference>
<dbReference type="Gene3D" id="1.10.420.10">
    <property type="entry name" value="Peroxidase, domain 2"/>
    <property type="match status" value="1"/>
</dbReference>
<evidence type="ECO:0000256" key="9">
    <source>
        <dbReference type="PIRSR" id="PIRSR600823-5"/>
    </source>
</evidence>
<evidence type="ECO:0000256" key="8">
    <source>
        <dbReference type="PIRSR" id="PIRSR600823-3"/>
    </source>
</evidence>
<feature type="binding site" description="axial binding residue" evidence="8">
    <location>
        <position position="134"/>
    </location>
    <ligand>
        <name>heme b</name>
        <dbReference type="ChEBI" id="CHEBI:60344"/>
    </ligand>
    <ligandPart>
        <name>Fe</name>
        <dbReference type="ChEBI" id="CHEBI:18248"/>
    </ligandPart>
</feature>
<evidence type="ECO:0000256" key="7">
    <source>
        <dbReference type="PIRSR" id="PIRSR600823-2"/>
    </source>
</evidence>
<evidence type="ECO:0000259" key="10">
    <source>
        <dbReference type="PROSITE" id="PS50873"/>
    </source>
</evidence>
<dbReference type="InterPro" id="IPR000823">
    <property type="entry name" value="Peroxidase_pln"/>
</dbReference>
<dbReference type="Pfam" id="PF00141">
    <property type="entry name" value="peroxidase"/>
    <property type="match status" value="1"/>
</dbReference>
<dbReference type="EMBL" id="LVLJ01002571">
    <property type="protein sequence ID" value="OAE24538.1"/>
    <property type="molecule type" value="Genomic_DNA"/>
</dbReference>
<dbReference type="GO" id="GO:0006979">
    <property type="term" value="P:response to oxidative stress"/>
    <property type="evidence" value="ECO:0007669"/>
    <property type="project" value="InterPro"/>
</dbReference>
<dbReference type="PRINTS" id="PR00461">
    <property type="entry name" value="PLPEROXIDASE"/>
</dbReference>
<dbReference type="InterPro" id="IPR019793">
    <property type="entry name" value="Peroxidases_heam-ligand_BS"/>
</dbReference>
<feature type="domain" description="Plant heme peroxidase family profile" evidence="10">
    <location>
        <begin position="14"/>
        <end position="184"/>
    </location>
</feature>
<feature type="binding site" evidence="8">
    <location>
        <position position="16"/>
    </location>
    <ligand>
        <name>Ca(2+)</name>
        <dbReference type="ChEBI" id="CHEBI:29108"/>
        <label>1</label>
    </ligand>
</feature>
<feature type="disulfide bond" evidence="9">
    <location>
        <begin position="141"/>
        <end position="176"/>
    </location>
</feature>
<dbReference type="PROSITE" id="PS50873">
    <property type="entry name" value="PEROXIDASE_4"/>
    <property type="match status" value="1"/>
</dbReference>
<evidence type="ECO:0000256" key="5">
    <source>
        <dbReference type="ARBA" id="ARBA00022723"/>
    </source>
</evidence>
<comment type="cofactor">
    <cofactor evidence="8">
        <name>heme b</name>
        <dbReference type="ChEBI" id="CHEBI:60344"/>
    </cofactor>
    <text evidence="8">Binds 1 heme b (iron(II)-protoporphyrin IX) group per subunit.</text>
</comment>
<dbReference type="PRINTS" id="PR00458">
    <property type="entry name" value="PEROXIDASE"/>
</dbReference>
<dbReference type="InterPro" id="IPR002016">
    <property type="entry name" value="Haem_peroxidase"/>
</dbReference>
<dbReference type="PANTHER" id="PTHR31235">
    <property type="entry name" value="PEROXIDASE 25-RELATED"/>
    <property type="match status" value="1"/>
</dbReference>
<comment type="similarity">
    <text evidence="2">Belongs to the peroxidase family. Ascorbate peroxidase subfamily.</text>
</comment>
<keyword evidence="4" id="KW-0349">Heme</keyword>
<protein>
    <recommendedName>
        <fullName evidence="10">Plant heme peroxidase family profile domain-containing protein</fullName>
    </recommendedName>
</protein>
<evidence type="ECO:0000256" key="3">
    <source>
        <dbReference type="ARBA" id="ARBA00022559"/>
    </source>
</evidence>
<evidence type="ECO:0000313" key="11">
    <source>
        <dbReference type="EMBL" id="OAE24538.1"/>
    </source>
</evidence>
<comment type="caution">
    <text evidence="11">The sequence shown here is derived from an EMBL/GenBank/DDBJ whole genome shotgun (WGS) entry which is preliminary data.</text>
</comment>
<comment type="cofactor">
    <cofactor evidence="8">
        <name>Ca(2+)</name>
        <dbReference type="ChEBI" id="CHEBI:29108"/>
    </cofactor>
    <text evidence="8">Binds 2 calcium ions per subunit.</text>
</comment>
<evidence type="ECO:0000313" key="12">
    <source>
        <dbReference type="Proteomes" id="UP000077202"/>
    </source>
</evidence>
<evidence type="ECO:0000256" key="2">
    <source>
        <dbReference type="ARBA" id="ARBA00006873"/>
    </source>
</evidence>
<dbReference type="Gene3D" id="1.10.520.10">
    <property type="match status" value="1"/>
</dbReference>
<keyword evidence="8" id="KW-0106">Calcium</keyword>
<dbReference type="GO" id="GO:0140825">
    <property type="term" value="F:lactoperoxidase activity"/>
    <property type="evidence" value="ECO:0007669"/>
    <property type="project" value="UniProtKB-EC"/>
</dbReference>
<evidence type="ECO:0000256" key="6">
    <source>
        <dbReference type="ARBA" id="ARBA00023004"/>
    </source>
</evidence>
<dbReference type="GO" id="GO:0020037">
    <property type="term" value="F:heme binding"/>
    <property type="evidence" value="ECO:0007669"/>
    <property type="project" value="InterPro"/>
</dbReference>
<feature type="binding site" evidence="8">
    <location>
        <position position="135"/>
    </location>
    <ligand>
        <name>Ca(2+)</name>
        <dbReference type="ChEBI" id="CHEBI:29108"/>
        <label>2</label>
    </ligand>
</feature>
<keyword evidence="9" id="KW-1015">Disulfide bond</keyword>
<evidence type="ECO:0000256" key="1">
    <source>
        <dbReference type="ARBA" id="ARBA00000189"/>
    </source>
</evidence>
<name>A0A176VUQ1_MARPO</name>
<gene>
    <name evidence="11" type="ORF">AXG93_2415s1170</name>
</gene>